<evidence type="ECO:0000313" key="3">
    <source>
        <dbReference type="EMBL" id="MFC6207481.1"/>
    </source>
</evidence>
<gene>
    <name evidence="3" type="ORF">ACFP1G_08300</name>
</gene>
<evidence type="ECO:0000256" key="1">
    <source>
        <dbReference type="SAM" id="MobiDB-lite"/>
    </source>
</evidence>
<feature type="compositionally biased region" description="Polar residues" evidence="1">
    <location>
        <begin position="33"/>
        <end position="99"/>
    </location>
</feature>
<evidence type="ECO:0000256" key="2">
    <source>
        <dbReference type="SAM" id="Phobius"/>
    </source>
</evidence>
<proteinExistence type="predicted"/>
<feature type="transmembrane region" description="Helical" evidence="2">
    <location>
        <begin position="235"/>
        <end position="254"/>
    </location>
</feature>
<protein>
    <submittedName>
        <fullName evidence="3">Zinc-ribbon domain-containing protein</fullName>
    </submittedName>
</protein>
<feature type="transmembrane region" description="Helical" evidence="2">
    <location>
        <begin position="283"/>
        <end position="303"/>
    </location>
</feature>
<feature type="transmembrane region" description="Helical" evidence="2">
    <location>
        <begin position="347"/>
        <end position="370"/>
    </location>
</feature>
<feature type="region of interest" description="Disordered" evidence="1">
    <location>
        <begin position="32"/>
        <end position="99"/>
    </location>
</feature>
<accession>A0ABW1SSG4</accession>
<sequence>MDNQTLLRFCSQCGRENVEHGKFCPQCGHSLVRENQPTPQSQPKAEQPQQSQPQATVAQNTAGQATVAQSQANEQVEQPQATRESMSQATANPQATSGQVTHTGNQELMLNLTNLGHIGVWIHNNLVTAGLGVLVLFLLFTFTAAHIVWWLILLLLVILYLVAGIYGTGATRFEQKVNRYYQDPEYRTQFNQNIQAKTASTFKQSTATGTQPSNGQAGMAAPTNQGSLTMGLTEIMVVLGSLAVLGSIYVGPYFQASESFFGNSTSVSLAKALQFGNYFSQNAMTLLVILTVLPIVTLVLGILPSRIARIINIVIAIINDIVYILLFSELYNEIGGGVSNSFFSAGYGISAWITIIGCIVVTVFAFISVFKKRQ</sequence>
<keyword evidence="2" id="KW-0472">Membrane</keyword>
<dbReference type="RefSeq" id="WP_125691485.1">
    <property type="nucleotide sequence ID" value="NZ_JBHSSK010000022.1"/>
</dbReference>
<dbReference type="EMBL" id="JBHSSK010000022">
    <property type="protein sequence ID" value="MFC6207481.1"/>
    <property type="molecule type" value="Genomic_DNA"/>
</dbReference>
<keyword evidence="2" id="KW-0812">Transmembrane</keyword>
<evidence type="ECO:0000313" key="4">
    <source>
        <dbReference type="Proteomes" id="UP001596254"/>
    </source>
</evidence>
<feature type="transmembrane region" description="Helical" evidence="2">
    <location>
        <begin position="118"/>
        <end position="141"/>
    </location>
</feature>
<keyword evidence="2" id="KW-1133">Transmembrane helix</keyword>
<feature type="transmembrane region" description="Helical" evidence="2">
    <location>
        <begin position="310"/>
        <end position="327"/>
    </location>
</feature>
<comment type="caution">
    <text evidence="3">The sequence shown here is derived from an EMBL/GenBank/DDBJ whole genome shotgun (WGS) entry which is preliminary data.</text>
</comment>
<name>A0ABW1SSG4_9LACO</name>
<feature type="transmembrane region" description="Helical" evidence="2">
    <location>
        <begin position="147"/>
        <end position="169"/>
    </location>
</feature>
<dbReference type="Proteomes" id="UP001596254">
    <property type="component" value="Unassembled WGS sequence"/>
</dbReference>
<organism evidence="3 4">
    <name type="scientific">Levilactobacillus tongjiangensis</name>
    <dbReference type="NCBI Taxonomy" id="2486023"/>
    <lineage>
        <taxon>Bacteria</taxon>
        <taxon>Bacillati</taxon>
        <taxon>Bacillota</taxon>
        <taxon>Bacilli</taxon>
        <taxon>Lactobacillales</taxon>
        <taxon>Lactobacillaceae</taxon>
        <taxon>Levilactobacillus</taxon>
    </lineage>
</organism>
<keyword evidence="4" id="KW-1185">Reference proteome</keyword>
<reference evidence="4" key="1">
    <citation type="journal article" date="2019" name="Int. J. Syst. Evol. Microbiol.">
        <title>The Global Catalogue of Microorganisms (GCM) 10K type strain sequencing project: providing services to taxonomists for standard genome sequencing and annotation.</title>
        <authorList>
            <consortium name="The Broad Institute Genomics Platform"/>
            <consortium name="The Broad Institute Genome Sequencing Center for Infectious Disease"/>
            <person name="Wu L."/>
            <person name="Ma J."/>
        </authorList>
    </citation>
    <scope>NUCLEOTIDE SEQUENCE [LARGE SCALE GENOMIC DNA]</scope>
    <source>
        <strain evidence="4">CCM 8905</strain>
    </source>
</reference>